<protein>
    <submittedName>
        <fullName evidence="5">TlyA family RNA methyltransferase</fullName>
    </submittedName>
</protein>
<dbReference type="Proteomes" id="UP000651517">
    <property type="component" value="Unassembled WGS sequence"/>
</dbReference>
<dbReference type="SMART" id="SM00363">
    <property type="entry name" value="S4"/>
    <property type="match status" value="1"/>
</dbReference>
<dbReference type="GO" id="GO:0032259">
    <property type="term" value="P:methylation"/>
    <property type="evidence" value="ECO:0007669"/>
    <property type="project" value="UniProtKB-KW"/>
</dbReference>
<evidence type="ECO:0000313" key="6">
    <source>
        <dbReference type="Proteomes" id="UP000651517"/>
    </source>
</evidence>
<evidence type="ECO:0000256" key="1">
    <source>
        <dbReference type="ARBA" id="ARBA00022884"/>
    </source>
</evidence>
<dbReference type="InterPro" id="IPR004538">
    <property type="entry name" value="Hemolysin_A/TlyA"/>
</dbReference>
<dbReference type="PROSITE" id="PS50889">
    <property type="entry name" value="S4"/>
    <property type="match status" value="1"/>
</dbReference>
<dbReference type="InterPro" id="IPR029063">
    <property type="entry name" value="SAM-dependent_MTases_sf"/>
</dbReference>
<dbReference type="PANTHER" id="PTHR32319">
    <property type="entry name" value="BACTERIAL HEMOLYSIN-LIKE PROTEIN"/>
    <property type="match status" value="1"/>
</dbReference>
<dbReference type="SUPFAM" id="SSF53335">
    <property type="entry name" value="S-adenosyl-L-methionine-dependent methyltransferases"/>
    <property type="match status" value="1"/>
</dbReference>
<dbReference type="InterPro" id="IPR002942">
    <property type="entry name" value="S4_RNA-bd"/>
</dbReference>
<dbReference type="InterPro" id="IPR002877">
    <property type="entry name" value="RNA_MeTrfase_FtsJ_dom"/>
</dbReference>
<dbReference type="InterPro" id="IPR036986">
    <property type="entry name" value="S4_RNA-bd_sf"/>
</dbReference>
<dbReference type="CDD" id="cd00165">
    <property type="entry name" value="S4"/>
    <property type="match status" value="1"/>
</dbReference>
<dbReference type="GO" id="GO:0008168">
    <property type="term" value="F:methyltransferase activity"/>
    <property type="evidence" value="ECO:0007669"/>
    <property type="project" value="UniProtKB-KW"/>
</dbReference>
<dbReference type="Gene3D" id="3.10.290.10">
    <property type="entry name" value="RNA-binding S4 domain"/>
    <property type="match status" value="1"/>
</dbReference>
<organism evidence="5 6">
    <name type="scientific">Brevibacterium gallinarum</name>
    <dbReference type="NCBI Taxonomy" id="2762220"/>
    <lineage>
        <taxon>Bacteria</taxon>
        <taxon>Bacillati</taxon>
        <taxon>Actinomycetota</taxon>
        <taxon>Actinomycetes</taxon>
        <taxon>Micrococcales</taxon>
        <taxon>Brevibacteriaceae</taxon>
        <taxon>Brevibacterium</taxon>
    </lineage>
</organism>
<feature type="domain" description="RNA-binding S4" evidence="4">
    <location>
        <begin position="6"/>
        <end position="67"/>
    </location>
</feature>
<proteinExistence type="inferred from homology"/>
<dbReference type="InterPro" id="IPR047048">
    <property type="entry name" value="TlyA"/>
</dbReference>
<accession>A0ABR8WWJ9</accession>
<reference evidence="5 6" key="1">
    <citation type="submission" date="2020-08" db="EMBL/GenBank/DDBJ databases">
        <title>A Genomic Blueprint of the Chicken Gut Microbiome.</title>
        <authorList>
            <person name="Gilroy R."/>
            <person name="Ravi A."/>
            <person name="Getino M."/>
            <person name="Pursley I."/>
            <person name="Horton D.L."/>
            <person name="Alikhan N.-F."/>
            <person name="Baker D."/>
            <person name="Gharbi K."/>
            <person name="Hall N."/>
            <person name="Watson M."/>
            <person name="Adriaenssens E.M."/>
            <person name="Foster-Nyarko E."/>
            <person name="Jarju S."/>
            <person name="Secka A."/>
            <person name="Antonio M."/>
            <person name="Oren A."/>
            <person name="Chaudhuri R."/>
            <person name="La Ragione R.M."/>
            <person name="Hildebrand F."/>
            <person name="Pallen M.J."/>
        </authorList>
    </citation>
    <scope>NUCLEOTIDE SEQUENCE [LARGE SCALE GENOMIC DNA]</scope>
    <source>
        <strain evidence="5 6">Re57</strain>
    </source>
</reference>
<keyword evidence="5" id="KW-0489">Methyltransferase</keyword>
<evidence type="ECO:0000256" key="3">
    <source>
        <dbReference type="PROSITE-ProRule" id="PRU00182"/>
    </source>
</evidence>
<dbReference type="EMBL" id="JACSPY010000013">
    <property type="protein sequence ID" value="MBD8021469.1"/>
    <property type="molecule type" value="Genomic_DNA"/>
</dbReference>
<dbReference type="Gene3D" id="3.40.50.150">
    <property type="entry name" value="Vaccinia Virus protein VP39"/>
    <property type="match status" value="1"/>
</dbReference>
<keyword evidence="5" id="KW-0808">Transferase</keyword>
<dbReference type="Pfam" id="PF01479">
    <property type="entry name" value="S4"/>
    <property type="match status" value="1"/>
</dbReference>
<dbReference type="RefSeq" id="WP_191726834.1">
    <property type="nucleotide sequence ID" value="NZ_JACSPY010000013.1"/>
</dbReference>
<evidence type="ECO:0000313" key="5">
    <source>
        <dbReference type="EMBL" id="MBD8021469.1"/>
    </source>
</evidence>
<dbReference type="CDD" id="cd02440">
    <property type="entry name" value="AdoMet_MTases"/>
    <property type="match status" value="1"/>
</dbReference>
<dbReference type="PANTHER" id="PTHR32319:SF0">
    <property type="entry name" value="BACTERIAL HEMOLYSIN-LIKE PROTEIN"/>
    <property type="match status" value="1"/>
</dbReference>
<evidence type="ECO:0000259" key="4">
    <source>
        <dbReference type="SMART" id="SM00363"/>
    </source>
</evidence>
<keyword evidence="6" id="KW-1185">Reference proteome</keyword>
<comment type="caution">
    <text evidence="5">The sequence shown here is derived from an EMBL/GenBank/DDBJ whole genome shotgun (WGS) entry which is preliminary data.</text>
</comment>
<keyword evidence="1 3" id="KW-0694">RNA-binding</keyword>
<dbReference type="SUPFAM" id="SSF55174">
    <property type="entry name" value="Alpha-L RNA-binding motif"/>
    <property type="match status" value="1"/>
</dbReference>
<sequence>MTEPLQRIDAALVARGLAMSRNRAARQIAAGHVLINGRPAQKPSQKVAAADVIDVSDDDPWVARSAHKLLGALSDFGLEDLPAGAVCLDAGASTGGFTQVLLAAGAAHVYAVDVGHDQLAAQLRDDDRVTNMEGTNLRHLTRDQLPGLPADSQGVDLIVADVSFISLTLLIEPLLDLTRPGGTLLLMVKPQFERGRRAVNKHGVVTDPAERQGAIDSVADAATAAGAHVHGWVETRLPGPSGNREFFIHITQADSQACTVD</sequence>
<comment type="similarity">
    <text evidence="2">Belongs to the TlyA family.</text>
</comment>
<gene>
    <name evidence="5" type="ORF">H9634_11835</name>
</gene>
<dbReference type="NCBIfam" id="TIGR00478">
    <property type="entry name" value="tly"/>
    <property type="match status" value="1"/>
</dbReference>
<name>A0ABR8WWJ9_9MICO</name>
<dbReference type="PIRSF" id="PIRSF005578">
    <property type="entry name" value="TlyA"/>
    <property type="match status" value="1"/>
</dbReference>
<dbReference type="Pfam" id="PF01728">
    <property type="entry name" value="FtsJ"/>
    <property type="match status" value="1"/>
</dbReference>
<evidence type="ECO:0000256" key="2">
    <source>
        <dbReference type="ARBA" id="ARBA00029460"/>
    </source>
</evidence>